<sequence length="114" mass="12868">MKIRHVAFSAGLALLAAAPLAWGQTSMTPADQSFVESMQQMNQATKSMPMTGKTDQDFVMMMVPHHEAAVTMAQTELKYGKSPFLKRMARKIIKSQDHEIKQMRRWLAKHPGTH</sequence>
<dbReference type="AlphaFoldDB" id="A0A8G2CLG1"/>
<dbReference type="PANTHER" id="PTHR36933">
    <property type="entry name" value="SLL0788 PROTEIN"/>
    <property type="match status" value="1"/>
</dbReference>
<dbReference type="OrthoDB" id="517560at2"/>
<accession>A0A8G2CLG1</accession>
<feature type="domain" description="DUF305" evidence="2">
    <location>
        <begin position="24"/>
        <end position="107"/>
    </location>
</feature>
<name>A0A8G2CLG1_ACIRU</name>
<gene>
    <name evidence="3" type="ORF">SAMN05421828_11374</name>
</gene>
<keyword evidence="1" id="KW-0732">Signal</keyword>
<comment type="caution">
    <text evidence="3">The sequence shown here is derived from an EMBL/GenBank/DDBJ whole genome shotgun (WGS) entry which is preliminary data.</text>
</comment>
<feature type="chain" id="PRO_5034756411" description="DUF305 domain-containing protein" evidence="1">
    <location>
        <begin position="24"/>
        <end position="114"/>
    </location>
</feature>
<dbReference type="Gene3D" id="1.20.1260.10">
    <property type="match status" value="1"/>
</dbReference>
<proteinExistence type="predicted"/>
<evidence type="ECO:0000259" key="2">
    <source>
        <dbReference type="Pfam" id="PF03713"/>
    </source>
</evidence>
<organism evidence="3 4">
    <name type="scientific">Acidiphilium rubrum</name>
    <dbReference type="NCBI Taxonomy" id="526"/>
    <lineage>
        <taxon>Bacteria</taxon>
        <taxon>Pseudomonadati</taxon>
        <taxon>Pseudomonadota</taxon>
        <taxon>Alphaproteobacteria</taxon>
        <taxon>Acetobacterales</taxon>
        <taxon>Acidocellaceae</taxon>
        <taxon>Acidiphilium</taxon>
    </lineage>
</organism>
<evidence type="ECO:0000313" key="3">
    <source>
        <dbReference type="EMBL" id="SIR00758.1"/>
    </source>
</evidence>
<evidence type="ECO:0000256" key="1">
    <source>
        <dbReference type="SAM" id="SignalP"/>
    </source>
</evidence>
<dbReference type="InterPro" id="IPR005183">
    <property type="entry name" value="DUF305_CopM-like"/>
</dbReference>
<dbReference type="Pfam" id="PF03713">
    <property type="entry name" value="DUF305"/>
    <property type="match status" value="1"/>
</dbReference>
<dbReference type="InterPro" id="IPR012347">
    <property type="entry name" value="Ferritin-like"/>
</dbReference>
<dbReference type="EMBL" id="FTNE01000013">
    <property type="protein sequence ID" value="SIR00758.1"/>
    <property type="molecule type" value="Genomic_DNA"/>
</dbReference>
<dbReference type="PANTHER" id="PTHR36933:SF1">
    <property type="entry name" value="SLL0788 PROTEIN"/>
    <property type="match status" value="1"/>
</dbReference>
<feature type="signal peptide" evidence="1">
    <location>
        <begin position="1"/>
        <end position="23"/>
    </location>
</feature>
<evidence type="ECO:0000313" key="4">
    <source>
        <dbReference type="Proteomes" id="UP000186308"/>
    </source>
</evidence>
<protein>
    <recommendedName>
        <fullName evidence="2">DUF305 domain-containing protein</fullName>
    </recommendedName>
</protein>
<keyword evidence="4" id="KW-1185">Reference proteome</keyword>
<reference evidence="3 4" key="1">
    <citation type="submission" date="2017-01" db="EMBL/GenBank/DDBJ databases">
        <authorList>
            <person name="Varghese N."/>
            <person name="Submissions S."/>
        </authorList>
    </citation>
    <scope>NUCLEOTIDE SEQUENCE [LARGE SCALE GENOMIC DNA]</scope>
    <source>
        <strain evidence="3 4">ATCC 35905</strain>
    </source>
</reference>
<dbReference type="Proteomes" id="UP000186308">
    <property type="component" value="Unassembled WGS sequence"/>
</dbReference>